<evidence type="ECO:0008006" key="4">
    <source>
        <dbReference type="Google" id="ProtNLM"/>
    </source>
</evidence>
<name>A0ABU7I1C6_9PSED</name>
<keyword evidence="3" id="KW-1185">Reference proteome</keyword>
<evidence type="ECO:0000313" key="3">
    <source>
        <dbReference type="Proteomes" id="UP001335100"/>
    </source>
</evidence>
<dbReference type="EMBL" id="JAZDQJ010000072">
    <property type="protein sequence ID" value="MEE1937630.1"/>
    <property type="molecule type" value="Genomic_DNA"/>
</dbReference>
<keyword evidence="1" id="KW-0812">Transmembrane</keyword>
<reference evidence="2 3" key="1">
    <citation type="submission" date="2024-01" db="EMBL/GenBank/DDBJ databases">
        <title>Unpublished Manusciprt.</title>
        <authorList>
            <person name="Duman M."/>
            <person name="Valdes E.G."/>
            <person name="Ajmi N."/>
            <person name="Altun S."/>
            <person name="Saticioglu I.B."/>
        </authorList>
    </citation>
    <scope>NUCLEOTIDE SEQUENCE [LARGE SCALE GENOMIC DNA]</scope>
    <source>
        <strain evidence="2 3">148P</strain>
    </source>
</reference>
<evidence type="ECO:0000313" key="2">
    <source>
        <dbReference type="EMBL" id="MEE1937630.1"/>
    </source>
</evidence>
<proteinExistence type="predicted"/>
<dbReference type="Proteomes" id="UP001335100">
    <property type="component" value="Unassembled WGS sequence"/>
</dbReference>
<organism evidence="2 3">
    <name type="scientific">Pseudomonas ulcerans</name>
    <dbReference type="NCBI Taxonomy" id="3115852"/>
    <lineage>
        <taxon>Bacteria</taxon>
        <taxon>Pseudomonadati</taxon>
        <taxon>Pseudomonadota</taxon>
        <taxon>Gammaproteobacteria</taxon>
        <taxon>Pseudomonadales</taxon>
        <taxon>Pseudomonadaceae</taxon>
        <taxon>Pseudomonas</taxon>
    </lineage>
</organism>
<keyword evidence="1" id="KW-0472">Membrane</keyword>
<dbReference type="RefSeq" id="WP_330078266.1">
    <property type="nucleotide sequence ID" value="NZ_JAZDQJ010000072.1"/>
</dbReference>
<keyword evidence="1" id="KW-1133">Transmembrane helix</keyword>
<protein>
    <recommendedName>
        <fullName evidence="4">DUF3137 domain-containing protein</fullName>
    </recommendedName>
</protein>
<gene>
    <name evidence="2" type="ORF">V0R50_30785</name>
</gene>
<evidence type="ECO:0000256" key="1">
    <source>
        <dbReference type="SAM" id="Phobius"/>
    </source>
</evidence>
<accession>A0ABU7I1C6</accession>
<comment type="caution">
    <text evidence="2">The sequence shown here is derived from an EMBL/GenBank/DDBJ whole genome shotgun (WGS) entry which is preliminary data.</text>
</comment>
<feature type="transmembrane region" description="Helical" evidence="1">
    <location>
        <begin position="53"/>
        <end position="71"/>
    </location>
</feature>
<feature type="transmembrane region" description="Helical" evidence="1">
    <location>
        <begin position="91"/>
        <end position="110"/>
    </location>
</feature>
<sequence length="368" mass="41256">MGKATHNARLRALIKSVEGAIGPSSNKDELLGAIQQVRDFNEPLQFDNSTPKTLALGSLALIAAFIAFGQWAPFEAKAWLTRLFGMQYGEALSLAGIVALVLMIASFVFMRVRSNRLHKVSEDIARYSSWDTIGLYSIDTPAAALLQRLSQDFGDYERGNYSREITSASQAVYPGAVHELPYAYYQLHYVNKRIVTTTESDGKGGTRTVTKTVYDHYDRYSLVIDFPWVEGITARTGGGRNLDFEHRHDTASSEFNKAFTLSGGTRMACAKFAKPVTVLHLLSMHKHFRGMNLEFSWNGQLCLSFEDSNTLDFDMRCDLSTPDEFHAWIDEGVRLPHLENALAMVHTLAEQHDDNFNLPNTAAHQKEY</sequence>